<reference evidence="3 4" key="1">
    <citation type="submission" date="2017-07" db="EMBL/GenBank/DDBJ databases">
        <title>Sandarakinorhabdus cyanobacteriorum sp. nov., a novel bacterium isolated from cyanobacterial aggregates in a eutrophic lake.</title>
        <authorList>
            <person name="Cai H."/>
        </authorList>
    </citation>
    <scope>NUCLEOTIDE SEQUENCE [LARGE SCALE GENOMIC DNA]</scope>
    <source>
        <strain evidence="3 4">TH057</strain>
    </source>
</reference>
<dbReference type="GO" id="GO:0016020">
    <property type="term" value="C:membrane"/>
    <property type="evidence" value="ECO:0007669"/>
    <property type="project" value="TreeGrafter"/>
</dbReference>
<sequence length="374" mass="40191">MTHHRALDGLRGLCALLICLFHFKAAGPLAAAPLLRGSWLCVDFFFVLSGFVIAAGWGGRLERPADLPRFLLLRLARVWPLHMVMLCLFLATEYAGAALSGLGIMHRPAFGPGHGPDDWLASALLLNCFGLTSGPAWNVPAWSIAAEYWSWAIFGLAWVLGGPERPWLILMLALLAWTAMLADGGGLGRSWDGGLWRALCGFFAGVLVQAAPRWQPGSAVRANVAEAAVLALVVAVMLANPRPPLDLAAPPLFALVLWVLAADAGCCSRWLGVPLLQRLGQLSCSVYLVHAFVQARLGDALDLLPRIWPGLPALHAPQPELFGRSPAEGLALTAVMLALVIAAALLANRWVERPVRAWARRRWHPAGVAVTAAR</sequence>
<dbReference type="RefSeq" id="WP_094472516.1">
    <property type="nucleotide sequence ID" value="NZ_NOXT01000061.1"/>
</dbReference>
<feature type="transmembrane region" description="Helical" evidence="1">
    <location>
        <begin position="167"/>
        <end position="187"/>
    </location>
</feature>
<feature type="transmembrane region" description="Helical" evidence="1">
    <location>
        <begin position="144"/>
        <end position="161"/>
    </location>
</feature>
<evidence type="ECO:0000256" key="1">
    <source>
        <dbReference type="SAM" id="Phobius"/>
    </source>
</evidence>
<feature type="transmembrane region" description="Helical" evidence="1">
    <location>
        <begin position="220"/>
        <end position="240"/>
    </location>
</feature>
<dbReference type="EMBL" id="NOXT01000061">
    <property type="protein sequence ID" value="OYQ35099.1"/>
    <property type="molecule type" value="Genomic_DNA"/>
</dbReference>
<dbReference type="InterPro" id="IPR002656">
    <property type="entry name" value="Acyl_transf_3_dom"/>
</dbReference>
<organism evidence="3 4">
    <name type="scientific">Sandarakinorhabdus cyanobacteriorum</name>
    <dbReference type="NCBI Taxonomy" id="1981098"/>
    <lineage>
        <taxon>Bacteria</taxon>
        <taxon>Pseudomonadati</taxon>
        <taxon>Pseudomonadota</taxon>
        <taxon>Alphaproteobacteria</taxon>
        <taxon>Sphingomonadales</taxon>
        <taxon>Sphingosinicellaceae</taxon>
        <taxon>Sandarakinorhabdus</taxon>
    </lineage>
</organism>
<dbReference type="Pfam" id="PF01757">
    <property type="entry name" value="Acyl_transf_3"/>
    <property type="match status" value="1"/>
</dbReference>
<keyword evidence="1" id="KW-0472">Membrane</keyword>
<feature type="transmembrane region" description="Helical" evidence="1">
    <location>
        <begin position="12"/>
        <end position="31"/>
    </location>
</feature>
<dbReference type="OrthoDB" id="9796461at2"/>
<gene>
    <name evidence="3" type="ORF">CHU93_01925</name>
</gene>
<dbReference type="Proteomes" id="UP000216991">
    <property type="component" value="Unassembled WGS sequence"/>
</dbReference>
<protein>
    <recommendedName>
        <fullName evidence="2">Acyltransferase 3 domain-containing protein</fullName>
    </recommendedName>
</protein>
<dbReference type="PANTHER" id="PTHR23028:SF131">
    <property type="entry name" value="BLR2367 PROTEIN"/>
    <property type="match status" value="1"/>
</dbReference>
<keyword evidence="1" id="KW-1133">Transmembrane helix</keyword>
<evidence type="ECO:0000313" key="3">
    <source>
        <dbReference type="EMBL" id="OYQ35099.1"/>
    </source>
</evidence>
<proteinExistence type="predicted"/>
<feature type="transmembrane region" description="Helical" evidence="1">
    <location>
        <begin position="37"/>
        <end position="57"/>
    </location>
</feature>
<evidence type="ECO:0000259" key="2">
    <source>
        <dbReference type="Pfam" id="PF01757"/>
    </source>
</evidence>
<dbReference type="AlphaFoldDB" id="A0A255Z105"/>
<dbReference type="GO" id="GO:0016747">
    <property type="term" value="F:acyltransferase activity, transferring groups other than amino-acyl groups"/>
    <property type="evidence" value="ECO:0007669"/>
    <property type="project" value="InterPro"/>
</dbReference>
<dbReference type="PANTHER" id="PTHR23028">
    <property type="entry name" value="ACETYLTRANSFERASE"/>
    <property type="match status" value="1"/>
</dbReference>
<feature type="transmembrane region" description="Helical" evidence="1">
    <location>
        <begin position="330"/>
        <end position="351"/>
    </location>
</feature>
<dbReference type="GO" id="GO:0000271">
    <property type="term" value="P:polysaccharide biosynthetic process"/>
    <property type="evidence" value="ECO:0007669"/>
    <property type="project" value="TreeGrafter"/>
</dbReference>
<accession>A0A255Z105</accession>
<name>A0A255Z105_9SPHN</name>
<dbReference type="InterPro" id="IPR050879">
    <property type="entry name" value="Acyltransferase_3"/>
</dbReference>
<feature type="transmembrane region" description="Helical" evidence="1">
    <location>
        <begin position="194"/>
        <end position="214"/>
    </location>
</feature>
<evidence type="ECO:0000313" key="4">
    <source>
        <dbReference type="Proteomes" id="UP000216991"/>
    </source>
</evidence>
<feature type="transmembrane region" description="Helical" evidence="1">
    <location>
        <begin position="78"/>
        <end position="99"/>
    </location>
</feature>
<comment type="caution">
    <text evidence="3">The sequence shown here is derived from an EMBL/GenBank/DDBJ whole genome shotgun (WGS) entry which is preliminary data.</text>
</comment>
<feature type="domain" description="Acyltransferase 3" evidence="2">
    <location>
        <begin position="6"/>
        <end position="341"/>
    </location>
</feature>
<keyword evidence="1" id="KW-0812">Transmembrane</keyword>
<keyword evidence="4" id="KW-1185">Reference proteome</keyword>